<evidence type="ECO:0000313" key="1">
    <source>
        <dbReference type="EMBL" id="CAF4390983.1"/>
    </source>
</evidence>
<dbReference type="AlphaFoldDB" id="A0A8S2VUE7"/>
<protein>
    <submittedName>
        <fullName evidence="1">Uncharacterized protein</fullName>
    </submittedName>
</protein>
<organism evidence="1 2">
    <name type="scientific">Rotaria magnacalcarata</name>
    <dbReference type="NCBI Taxonomy" id="392030"/>
    <lineage>
        <taxon>Eukaryota</taxon>
        <taxon>Metazoa</taxon>
        <taxon>Spiralia</taxon>
        <taxon>Gnathifera</taxon>
        <taxon>Rotifera</taxon>
        <taxon>Eurotatoria</taxon>
        <taxon>Bdelloidea</taxon>
        <taxon>Philodinida</taxon>
        <taxon>Philodinidae</taxon>
        <taxon>Rotaria</taxon>
    </lineage>
</organism>
<accession>A0A8S2VUE7</accession>
<name>A0A8S2VUE7_9BILA</name>
<proteinExistence type="predicted"/>
<gene>
    <name evidence="1" type="ORF">SMN809_LOCUS30007</name>
</gene>
<reference evidence="1" key="1">
    <citation type="submission" date="2021-02" db="EMBL/GenBank/DDBJ databases">
        <authorList>
            <person name="Nowell W R."/>
        </authorList>
    </citation>
    <scope>NUCLEOTIDE SEQUENCE</scope>
</reference>
<dbReference type="EMBL" id="CAJOBI010055209">
    <property type="protein sequence ID" value="CAF4390983.1"/>
    <property type="molecule type" value="Genomic_DNA"/>
</dbReference>
<sequence length="66" mass="7589">MESDCSKRTNDSHDIMKSVTLQNEILSTTYQEQIAAIQTDNELSISILQNQLQASKQEIEQLKHRI</sequence>
<dbReference type="Proteomes" id="UP000676336">
    <property type="component" value="Unassembled WGS sequence"/>
</dbReference>
<evidence type="ECO:0000313" key="2">
    <source>
        <dbReference type="Proteomes" id="UP000676336"/>
    </source>
</evidence>
<feature type="non-terminal residue" evidence="1">
    <location>
        <position position="1"/>
    </location>
</feature>
<comment type="caution">
    <text evidence="1">The sequence shown here is derived from an EMBL/GenBank/DDBJ whole genome shotgun (WGS) entry which is preliminary data.</text>
</comment>